<evidence type="ECO:0008006" key="5">
    <source>
        <dbReference type="Google" id="ProtNLM"/>
    </source>
</evidence>
<evidence type="ECO:0000256" key="2">
    <source>
        <dbReference type="SAM" id="MobiDB-lite"/>
    </source>
</evidence>
<gene>
    <name evidence="3" type="ORF">BTW07_09105</name>
</gene>
<dbReference type="InterPro" id="IPR003801">
    <property type="entry name" value="GTP_cyclohydrolase_FolE2/MptA"/>
</dbReference>
<keyword evidence="1" id="KW-0378">Hydrolase</keyword>
<proteinExistence type="predicted"/>
<dbReference type="NCBIfam" id="NF010200">
    <property type="entry name" value="PRK13674.1-1"/>
    <property type="match status" value="1"/>
</dbReference>
<dbReference type="PANTHER" id="PTHR36445:SF1">
    <property type="entry name" value="GTP CYCLOHYDROLASE MPTA"/>
    <property type="match status" value="1"/>
</dbReference>
<evidence type="ECO:0000313" key="3">
    <source>
        <dbReference type="EMBL" id="OLO04575.1"/>
    </source>
</evidence>
<reference evidence="3 4" key="1">
    <citation type="submission" date="2016-12" db="EMBL/GenBank/DDBJ databases">
        <title>Draft genome sequences of strains Salinicola socius SMB35, Salinicola sp. MH3R3-1 and Chromohalobacter sp. SMB17 from the Verkhnekamsk potash mining region of Russia.</title>
        <authorList>
            <person name="Mavrodi D.V."/>
            <person name="Olsson B.E."/>
            <person name="Korsakova E.S."/>
            <person name="Pyankova A."/>
            <person name="Mavrodi O.V."/>
            <person name="Plotnikova E.G."/>
        </authorList>
    </citation>
    <scope>NUCLEOTIDE SEQUENCE [LARGE SCALE GENOMIC DNA]</scope>
    <source>
        <strain evidence="3 4">SMB35</strain>
    </source>
</reference>
<dbReference type="RefSeq" id="WP_075569864.1">
    <property type="nucleotide sequence ID" value="NZ_MSDO01000010.1"/>
</dbReference>
<dbReference type="EMBL" id="MSDO01000010">
    <property type="protein sequence ID" value="OLO04575.1"/>
    <property type="molecule type" value="Genomic_DNA"/>
</dbReference>
<accession>A0A1Q8ST09</accession>
<sequence>MNLTVPPLPDVAAGREPEPSRASSCRALQHVGMQGIATRLQWEDGTRLPATADVSVDLAAGQRGIHMSRLYRLLDRLDESPLTPAGLTTLGNALLDSQQGISQVLMLALHFELPLRRPALLSDASGWRHYPCRLELKGSREALETILTLSIDYASTCPCSTALARHAMARDWRHWVEEQRHADIDAGTVADWIEHQGAFPTPHSQRSRAALSLTLSPRAAFAAADRIDTFERLLQTPVQTLVKRIDEQAFAERNGANLMFCEYAARRLAEGCDAQPDVTGYRIEIVHAESLHAHDAIAVVERDFEPWRPAAERAGSLAKYEPPR</sequence>
<dbReference type="PANTHER" id="PTHR36445">
    <property type="entry name" value="GTP CYCLOHYDROLASE MPTA"/>
    <property type="match status" value="1"/>
</dbReference>
<dbReference type="Pfam" id="PF02649">
    <property type="entry name" value="GCHY-1"/>
    <property type="match status" value="1"/>
</dbReference>
<protein>
    <recommendedName>
        <fullName evidence="5">GTP cyclohydrolase I</fullName>
    </recommendedName>
</protein>
<dbReference type="Proteomes" id="UP000186878">
    <property type="component" value="Unassembled WGS sequence"/>
</dbReference>
<dbReference type="Gene3D" id="3.10.270.10">
    <property type="entry name" value="Urate Oxidase"/>
    <property type="match status" value="1"/>
</dbReference>
<feature type="region of interest" description="Disordered" evidence="2">
    <location>
        <begin position="1"/>
        <end position="22"/>
    </location>
</feature>
<dbReference type="GO" id="GO:0003934">
    <property type="term" value="F:GTP cyclohydrolase I activity"/>
    <property type="evidence" value="ECO:0007669"/>
    <property type="project" value="InterPro"/>
</dbReference>
<comment type="caution">
    <text evidence="3">The sequence shown here is derived from an EMBL/GenBank/DDBJ whole genome shotgun (WGS) entry which is preliminary data.</text>
</comment>
<dbReference type="STRING" id="404433.BTW07_09105"/>
<dbReference type="OrthoDB" id="239637at2"/>
<organism evidence="3 4">
    <name type="scientific">Salinicola socius</name>
    <dbReference type="NCBI Taxonomy" id="404433"/>
    <lineage>
        <taxon>Bacteria</taxon>
        <taxon>Pseudomonadati</taxon>
        <taxon>Pseudomonadota</taxon>
        <taxon>Gammaproteobacteria</taxon>
        <taxon>Oceanospirillales</taxon>
        <taxon>Halomonadaceae</taxon>
        <taxon>Salinicola</taxon>
    </lineage>
</organism>
<name>A0A1Q8ST09_9GAMM</name>
<keyword evidence="4" id="KW-1185">Reference proteome</keyword>
<dbReference type="AlphaFoldDB" id="A0A1Q8ST09"/>
<evidence type="ECO:0000313" key="4">
    <source>
        <dbReference type="Proteomes" id="UP000186878"/>
    </source>
</evidence>
<evidence type="ECO:0000256" key="1">
    <source>
        <dbReference type="ARBA" id="ARBA00022801"/>
    </source>
</evidence>